<sequence>MPPTEVHSSRHLISQPLWIKDPNYFDLQSSTRSDYQWDPRMSRKTEPEGIRARSFKPKVSAYRSTINWDLGEKSKSITCIHTPINPQSHQSLSISLTNLLNHQPRDWLIDDYDSKHKEWRQTNQIVTNKESFTKMSLYREHFSQKEADNVKPMKPVHIPLKTSERFTNKSVYTDEYIWRPIAVDYNRLKHQRIRLPIELIPSKPRDESSIENMNKIMMSLPSSQSDLLKITTYREDFKKPTLTIKEPVMCRKIAPVIKSSEVLKPPYEINEPMSSINSRYQYDYSGSSKHHRLSNQLPAAGITTFGGPIKSQRQTYSFHSDNYGIDRECNSNINLSQNTYLPEIVEQVKNKWPYLEHKKGCFYTTKPIEGCF</sequence>
<dbReference type="Proteomes" id="UP000311919">
    <property type="component" value="Unassembled WGS sequence"/>
</dbReference>
<gene>
    <name evidence="1" type="ORF">EWB00_006366</name>
</gene>
<evidence type="ECO:0000313" key="2">
    <source>
        <dbReference type="Proteomes" id="UP000311919"/>
    </source>
</evidence>
<accession>A0A4Z2CYU3</accession>
<keyword evidence="2" id="KW-1185">Reference proteome</keyword>
<dbReference type="EMBL" id="SKCS01000396">
    <property type="protein sequence ID" value="TNN09288.1"/>
    <property type="molecule type" value="Genomic_DNA"/>
</dbReference>
<comment type="caution">
    <text evidence="1">The sequence shown here is derived from an EMBL/GenBank/DDBJ whole genome shotgun (WGS) entry which is preliminary data.</text>
</comment>
<evidence type="ECO:0000313" key="1">
    <source>
        <dbReference type="EMBL" id="TNN09288.1"/>
    </source>
</evidence>
<name>A0A4Z2CYU3_SCHJA</name>
<protein>
    <submittedName>
        <fullName evidence="1">Uncharacterized protein</fullName>
    </submittedName>
</protein>
<proteinExistence type="predicted"/>
<organism evidence="1 2">
    <name type="scientific">Schistosoma japonicum</name>
    <name type="common">Blood fluke</name>
    <dbReference type="NCBI Taxonomy" id="6182"/>
    <lineage>
        <taxon>Eukaryota</taxon>
        <taxon>Metazoa</taxon>
        <taxon>Spiralia</taxon>
        <taxon>Lophotrochozoa</taxon>
        <taxon>Platyhelminthes</taxon>
        <taxon>Trematoda</taxon>
        <taxon>Digenea</taxon>
        <taxon>Strigeidida</taxon>
        <taxon>Schistosomatoidea</taxon>
        <taxon>Schistosomatidae</taxon>
        <taxon>Schistosoma</taxon>
    </lineage>
</organism>
<dbReference type="AlphaFoldDB" id="A0A4Z2CYU3"/>
<dbReference type="OrthoDB" id="6283150at2759"/>
<reference evidence="1 2" key="1">
    <citation type="submission" date="2019-03" db="EMBL/GenBank/DDBJ databases">
        <title>An improved genome assembly of the fluke Schistosoma japonicum.</title>
        <authorList>
            <person name="Hu W."/>
            <person name="Luo F."/>
            <person name="Yin M."/>
            <person name="Mo X."/>
            <person name="Sun C."/>
            <person name="Wu Q."/>
            <person name="Zhu B."/>
            <person name="Xiang M."/>
            <person name="Wang J."/>
            <person name="Wang Y."/>
            <person name="Zhang T."/>
            <person name="Xu B."/>
            <person name="Zheng H."/>
            <person name="Feng Z."/>
        </authorList>
    </citation>
    <scope>NUCLEOTIDE SEQUENCE [LARGE SCALE GENOMIC DNA]</scope>
    <source>
        <strain evidence="1">HuSjv2</strain>
        <tissue evidence="1">Worms</tissue>
    </source>
</reference>